<dbReference type="Proteomes" id="UP000753802">
    <property type="component" value="Unassembled WGS sequence"/>
</dbReference>
<keyword evidence="1" id="KW-0732">Signal</keyword>
<evidence type="ECO:0000256" key="1">
    <source>
        <dbReference type="SAM" id="SignalP"/>
    </source>
</evidence>
<dbReference type="RefSeq" id="WP_161818850.1">
    <property type="nucleotide sequence ID" value="NZ_JAACJS010000015.1"/>
</dbReference>
<feature type="domain" description="Outer membrane protein beta-barrel" evidence="2">
    <location>
        <begin position="26"/>
        <end position="187"/>
    </location>
</feature>
<gene>
    <name evidence="3" type="ORF">GWC95_11395</name>
</gene>
<dbReference type="InterPro" id="IPR025665">
    <property type="entry name" value="Beta-barrel_OMP_2"/>
</dbReference>
<dbReference type="Pfam" id="PF13568">
    <property type="entry name" value="OMP_b-brl_2"/>
    <property type="match status" value="1"/>
</dbReference>
<feature type="signal peptide" evidence="1">
    <location>
        <begin position="1"/>
        <end position="26"/>
    </location>
</feature>
<name>A0ABW9ZTS4_9BACT</name>
<evidence type="ECO:0000313" key="3">
    <source>
        <dbReference type="EMBL" id="NCI50531.1"/>
    </source>
</evidence>
<feature type="chain" id="PRO_5047189555" evidence="1">
    <location>
        <begin position="27"/>
        <end position="215"/>
    </location>
</feature>
<evidence type="ECO:0000313" key="4">
    <source>
        <dbReference type="Proteomes" id="UP000753802"/>
    </source>
</evidence>
<protein>
    <submittedName>
        <fullName evidence="3">PorT family protein</fullName>
    </submittedName>
</protein>
<organism evidence="3 4">
    <name type="scientific">Sediminibacterium roseum</name>
    <dbReference type="NCBI Taxonomy" id="1978412"/>
    <lineage>
        <taxon>Bacteria</taxon>
        <taxon>Pseudomonadati</taxon>
        <taxon>Bacteroidota</taxon>
        <taxon>Chitinophagia</taxon>
        <taxon>Chitinophagales</taxon>
        <taxon>Chitinophagaceae</taxon>
        <taxon>Sediminibacterium</taxon>
    </lineage>
</organism>
<accession>A0ABW9ZTS4</accession>
<comment type="caution">
    <text evidence="3">The sequence shown here is derived from an EMBL/GenBank/DDBJ whole genome shotgun (WGS) entry which is preliminary data.</text>
</comment>
<keyword evidence="4" id="KW-1185">Reference proteome</keyword>
<proteinExistence type="predicted"/>
<sequence>MKNPIRAISLAVLTMALFVVSNPSSAQEVSRRNPTFGIKGGINLNNLYVDNVTDQNMKVGANVGLYAKLPVATGFAVQPEITYSMKGSQTTYNSVLGSGKYRFNLDYLEVPVAAVVNIAPNFNIHAGPYVAFLLSAKVKDVDANGTVNGVTQLNTDNFHSTDWGLFGGLGFDIGGATLGARYTKGFQEVGKPGATSNFLQNAKNSGFTFYVGIGL</sequence>
<reference evidence="3 4" key="1">
    <citation type="submission" date="2020-01" db="EMBL/GenBank/DDBJ databases">
        <title>Genome analysis.</title>
        <authorList>
            <person name="Wu S."/>
            <person name="Wang G."/>
        </authorList>
    </citation>
    <scope>NUCLEOTIDE SEQUENCE [LARGE SCALE GENOMIC DNA]</scope>
    <source>
        <strain evidence="3 4">SYL130</strain>
    </source>
</reference>
<dbReference type="EMBL" id="JAACJS010000015">
    <property type="protein sequence ID" value="NCI50531.1"/>
    <property type="molecule type" value="Genomic_DNA"/>
</dbReference>
<evidence type="ECO:0000259" key="2">
    <source>
        <dbReference type="Pfam" id="PF13568"/>
    </source>
</evidence>